<dbReference type="Pfam" id="PF03167">
    <property type="entry name" value="UDG"/>
    <property type="match status" value="1"/>
</dbReference>
<proteinExistence type="predicted"/>
<evidence type="ECO:0000259" key="1">
    <source>
        <dbReference type="Pfam" id="PF03167"/>
    </source>
</evidence>
<feature type="non-terminal residue" evidence="2">
    <location>
        <position position="1"/>
    </location>
</feature>
<dbReference type="Proteomes" id="UP000248724">
    <property type="component" value="Unassembled WGS sequence"/>
</dbReference>
<evidence type="ECO:0000313" key="3">
    <source>
        <dbReference type="Proteomes" id="UP000248724"/>
    </source>
</evidence>
<reference evidence="2 3" key="1">
    <citation type="journal article" date="2017" name="Nature">
        <title>Atmospheric trace gases support primary production in Antarctic desert surface soil.</title>
        <authorList>
            <person name="Ji M."/>
            <person name="Greening C."/>
            <person name="Vanwonterghem I."/>
            <person name="Carere C.R."/>
            <person name="Bay S.K."/>
            <person name="Steen J.A."/>
            <person name="Montgomery K."/>
            <person name="Lines T."/>
            <person name="Beardall J."/>
            <person name="van Dorst J."/>
            <person name="Snape I."/>
            <person name="Stott M.B."/>
            <person name="Hugenholtz P."/>
            <person name="Ferrari B.C."/>
        </authorList>
    </citation>
    <scope>NUCLEOTIDE SEQUENCE [LARGE SCALE GENOMIC DNA]</scope>
    <source>
        <strain evidence="2">RRmetagenome_bin12</strain>
    </source>
</reference>
<dbReference type="EMBL" id="QHBU01000231">
    <property type="protein sequence ID" value="PZR78975.1"/>
    <property type="molecule type" value="Genomic_DNA"/>
</dbReference>
<dbReference type="Gene3D" id="3.40.470.10">
    <property type="entry name" value="Uracil-DNA glycosylase-like domain"/>
    <property type="match status" value="1"/>
</dbReference>
<gene>
    <name evidence="2" type="ORF">DLM65_11780</name>
</gene>
<name>A0A2W5Z7Z1_9BACT</name>
<accession>A0A2W5Z7Z1</accession>
<dbReference type="SUPFAM" id="SSF52141">
    <property type="entry name" value="Uracil-DNA glycosylase-like"/>
    <property type="match status" value="1"/>
</dbReference>
<sequence length="99" mass="10696">RGWLDAYLELLHPALIICIGGLAHSRFLPGRRLDSVVGSAWSTEGEVVAGIPARSPVLLPLPHPSGQSRWLNDPQHMRLLDAALGRLRQLAGWAASTST</sequence>
<dbReference type="InterPro" id="IPR005122">
    <property type="entry name" value="Uracil-DNA_glycosylase-like"/>
</dbReference>
<feature type="domain" description="Uracil-DNA glycosylase-like" evidence="1">
    <location>
        <begin position="3"/>
        <end position="78"/>
    </location>
</feature>
<dbReference type="AlphaFoldDB" id="A0A2W5Z7Z1"/>
<organism evidence="2 3">
    <name type="scientific">Candidatus Aeolococcus gillhamiae</name>
    <dbReference type="NCBI Taxonomy" id="3127015"/>
    <lineage>
        <taxon>Bacteria</taxon>
        <taxon>Bacillati</taxon>
        <taxon>Candidatus Dormiibacterota</taxon>
        <taxon>Candidatus Dormibacteria</taxon>
        <taxon>Candidatus Aeolococcales</taxon>
        <taxon>Candidatus Aeolococcaceae</taxon>
        <taxon>Candidatus Aeolococcus</taxon>
    </lineage>
</organism>
<protein>
    <recommendedName>
        <fullName evidence="1">Uracil-DNA glycosylase-like domain-containing protein</fullName>
    </recommendedName>
</protein>
<evidence type="ECO:0000313" key="2">
    <source>
        <dbReference type="EMBL" id="PZR78975.1"/>
    </source>
</evidence>
<dbReference type="InterPro" id="IPR036895">
    <property type="entry name" value="Uracil-DNA_glycosylase-like_sf"/>
</dbReference>
<comment type="caution">
    <text evidence="2">The sequence shown here is derived from an EMBL/GenBank/DDBJ whole genome shotgun (WGS) entry which is preliminary data.</text>
</comment>